<dbReference type="EMBL" id="BLZR01000001">
    <property type="protein sequence ID" value="GFP74919.1"/>
    <property type="molecule type" value="Genomic_DNA"/>
</dbReference>
<dbReference type="AlphaFoldDB" id="A0A6V8SCE8"/>
<evidence type="ECO:0000313" key="2">
    <source>
        <dbReference type="EMBL" id="GFP74919.1"/>
    </source>
</evidence>
<keyword evidence="3" id="KW-1185">Reference proteome</keyword>
<comment type="caution">
    <text evidence="2">The sequence shown here is derived from an EMBL/GenBank/DDBJ whole genome shotgun (WGS) entry which is preliminary data.</text>
</comment>
<keyword evidence="1" id="KW-0812">Transmembrane</keyword>
<name>A0A6V8SCE8_9CLOT</name>
<accession>A0A6V8SCE8</accession>
<organism evidence="2 3">
    <name type="scientific">Clostridium fungisolvens</name>
    <dbReference type="NCBI Taxonomy" id="1604897"/>
    <lineage>
        <taxon>Bacteria</taxon>
        <taxon>Bacillati</taxon>
        <taxon>Bacillota</taxon>
        <taxon>Clostridia</taxon>
        <taxon>Eubacteriales</taxon>
        <taxon>Clostridiaceae</taxon>
        <taxon>Clostridium</taxon>
    </lineage>
</organism>
<keyword evidence="1" id="KW-0472">Membrane</keyword>
<proteinExistence type="predicted"/>
<keyword evidence="1" id="KW-1133">Transmembrane helix</keyword>
<gene>
    <name evidence="2" type="ORF">bsdtw1_00982</name>
</gene>
<dbReference type="RefSeq" id="WP_183276454.1">
    <property type="nucleotide sequence ID" value="NZ_BLZR01000001.1"/>
</dbReference>
<protein>
    <submittedName>
        <fullName evidence="2">Uncharacterized protein</fullName>
    </submittedName>
</protein>
<reference evidence="2 3" key="1">
    <citation type="submission" date="2020-07" db="EMBL/GenBank/DDBJ databases">
        <title>A new beta-1,3-glucan-decomposing anaerobic bacterium isolated from anoxic soil subjected to biological soil disinfestation.</title>
        <authorList>
            <person name="Ueki A."/>
            <person name="Tonouchi A."/>
        </authorList>
    </citation>
    <scope>NUCLEOTIDE SEQUENCE [LARGE SCALE GENOMIC DNA]</scope>
    <source>
        <strain evidence="2 3">TW1</strain>
    </source>
</reference>
<feature type="transmembrane region" description="Helical" evidence="1">
    <location>
        <begin position="21"/>
        <end position="40"/>
    </location>
</feature>
<evidence type="ECO:0000256" key="1">
    <source>
        <dbReference type="SAM" id="Phobius"/>
    </source>
</evidence>
<dbReference type="Proteomes" id="UP000580568">
    <property type="component" value="Unassembled WGS sequence"/>
</dbReference>
<evidence type="ECO:0000313" key="3">
    <source>
        <dbReference type="Proteomes" id="UP000580568"/>
    </source>
</evidence>
<sequence>MESIIPIKNKKRLANKFRFARVALASAIVISIISLININMTNSKCKDLNYATNHYMTTGIFNKSKVLTVNGMKLLFSDDNKAIVEVEGLYYESPHIRKKYQLSLSKTKGSMWKLDDVKDISTLAAKNN</sequence>